<organism evidence="2 3">
    <name type="scientific">Leptolinea tardivitalis</name>
    <dbReference type="NCBI Taxonomy" id="229920"/>
    <lineage>
        <taxon>Bacteria</taxon>
        <taxon>Bacillati</taxon>
        <taxon>Chloroflexota</taxon>
        <taxon>Anaerolineae</taxon>
        <taxon>Anaerolineales</taxon>
        <taxon>Anaerolineaceae</taxon>
        <taxon>Leptolinea</taxon>
    </lineage>
</organism>
<keyword evidence="1" id="KW-0812">Transmembrane</keyword>
<comment type="caution">
    <text evidence="2">The sequence shown here is derived from an EMBL/GenBank/DDBJ whole genome shotgun (WGS) entry which is preliminary data.</text>
</comment>
<evidence type="ECO:0008006" key="4">
    <source>
        <dbReference type="Google" id="ProtNLM"/>
    </source>
</evidence>
<feature type="transmembrane region" description="Helical" evidence="1">
    <location>
        <begin position="54"/>
        <end position="72"/>
    </location>
</feature>
<keyword evidence="1" id="KW-0472">Membrane</keyword>
<evidence type="ECO:0000313" key="3">
    <source>
        <dbReference type="Proteomes" id="UP000050430"/>
    </source>
</evidence>
<evidence type="ECO:0000256" key="1">
    <source>
        <dbReference type="SAM" id="Phobius"/>
    </source>
</evidence>
<accession>A0A0P6WN66</accession>
<sequence>MSNPTNLPVEDMIREAARSIEPRPDFSETLWKQIESKPRTTQPDRRRTWMTRPVWTLASLALALALIAAAYGPDRVVAAFKTLIGYIPGVGFVQQDEGTKYLSKPITIEKNGVKLIVEQAVADSEKIVVAYHIDNLPAVPPGGTVVCVYSDNRLRLPNGKDSLPIGGGVSGTEARIQFAPLQADVNKVTLVVHGEKDCPAPQDWEVEIPLGKEAPQPALPVVEIQQTVTEVPPVALQSAETGQPDTIKLAVEKAVALPDGWLITGKVSWDQAGMQNVYPQPESAIVTDASGKDVPVSPSDEDVHDGEFALKLNQKDIQGPISLQYGNMMIFGMLENGPTFTFDAGTNPQPGQKWDVNLTVEFLGEKVVIKTVEAVTLENNVHGYAVTMQLPQNAYNANLRAVEPKHKGGTFGQGMKDEKGLYRLEMGFPDGCPTGKVTMQLVDMQWSKSGSWKTEWNMGK</sequence>
<keyword evidence="1" id="KW-1133">Transmembrane helix</keyword>
<dbReference type="STRING" id="229920.ADM99_13935"/>
<dbReference type="AlphaFoldDB" id="A0A0P6WN66"/>
<dbReference type="RefSeq" id="WP_062422132.1">
    <property type="nucleotide sequence ID" value="NZ_BBYA01000010.1"/>
</dbReference>
<name>A0A0P6WN66_9CHLR</name>
<dbReference type="OrthoDB" id="10003436at2"/>
<evidence type="ECO:0000313" key="2">
    <source>
        <dbReference type="EMBL" id="KPL70268.1"/>
    </source>
</evidence>
<dbReference type="EMBL" id="LGCK01000014">
    <property type="protein sequence ID" value="KPL70268.1"/>
    <property type="molecule type" value="Genomic_DNA"/>
</dbReference>
<protein>
    <recommendedName>
        <fullName evidence="4">DUF4179 domain-containing protein</fullName>
    </recommendedName>
</protein>
<keyword evidence="3" id="KW-1185">Reference proteome</keyword>
<proteinExistence type="predicted"/>
<reference evidence="2 3" key="1">
    <citation type="submission" date="2015-07" db="EMBL/GenBank/DDBJ databases">
        <title>Genome sequence of Leptolinea tardivitalis DSM 16556.</title>
        <authorList>
            <person name="Hemp J."/>
            <person name="Ward L.M."/>
            <person name="Pace L.A."/>
            <person name="Fischer W.W."/>
        </authorList>
    </citation>
    <scope>NUCLEOTIDE SEQUENCE [LARGE SCALE GENOMIC DNA]</scope>
    <source>
        <strain evidence="2 3">YMTK-2</strain>
    </source>
</reference>
<gene>
    <name evidence="2" type="ORF">ADM99_13935</name>
</gene>
<dbReference type="Proteomes" id="UP000050430">
    <property type="component" value="Unassembled WGS sequence"/>
</dbReference>